<keyword evidence="5" id="KW-0169">Cobalamin biosynthesis</keyword>
<dbReference type="InterPro" id="IPR015424">
    <property type="entry name" value="PyrdxlP-dep_Trfase"/>
</dbReference>
<dbReference type="NCBIfam" id="TIGR01140">
    <property type="entry name" value="L_thr_O3P_dcar"/>
    <property type="match status" value="1"/>
</dbReference>
<evidence type="ECO:0000256" key="6">
    <source>
        <dbReference type="ARBA" id="ARBA00022898"/>
    </source>
</evidence>
<evidence type="ECO:0000256" key="7">
    <source>
        <dbReference type="ARBA" id="ARBA00023239"/>
    </source>
</evidence>
<gene>
    <name evidence="11" type="primary">cobD_1</name>
    <name evidence="11" type="ORF">NRIC_30860</name>
</gene>
<dbReference type="OrthoDB" id="9813612at2"/>
<dbReference type="PROSITE" id="PS00105">
    <property type="entry name" value="AA_TRANSFER_CLASS_1"/>
    <property type="match status" value="1"/>
</dbReference>
<evidence type="ECO:0000256" key="2">
    <source>
        <dbReference type="ARBA" id="ARBA00003444"/>
    </source>
</evidence>
<organism evidence="11 12">
    <name type="scientific">Enterococcus florum</name>
    <dbReference type="NCBI Taxonomy" id="2480627"/>
    <lineage>
        <taxon>Bacteria</taxon>
        <taxon>Bacillati</taxon>
        <taxon>Bacillota</taxon>
        <taxon>Bacilli</taxon>
        <taxon>Lactobacillales</taxon>
        <taxon>Enterococcaceae</taxon>
        <taxon>Enterococcus</taxon>
    </lineage>
</organism>
<dbReference type="PANTHER" id="PTHR42885">
    <property type="entry name" value="HISTIDINOL-PHOSPHATE AMINOTRANSFERASE-RELATED"/>
    <property type="match status" value="1"/>
</dbReference>
<evidence type="ECO:0000259" key="10">
    <source>
        <dbReference type="Pfam" id="PF00155"/>
    </source>
</evidence>
<dbReference type="GO" id="GO:0030170">
    <property type="term" value="F:pyridoxal phosphate binding"/>
    <property type="evidence" value="ECO:0007669"/>
    <property type="project" value="InterPro"/>
</dbReference>
<dbReference type="EC" id="4.1.1.81" evidence="4"/>
<evidence type="ECO:0000256" key="8">
    <source>
        <dbReference type="ARBA" id="ARBA00029996"/>
    </source>
</evidence>
<sequence length="358" mass="40890">MAVKHGGNLQEISEIYQIEKQDLIDFSANINPLGIPERIKQAINQGLEGLIHYPDSRYRLLKQAIADFHQLTPECVYASNGAAEAIFMLGRVLKVKKLLLLAPTFMEYEAAFQQQATEFCYFDLETRNFQWRVSEFISFAIAEEATGICLCNPNNPTGQMLNQTELDELLTFCQDRGLVLIVDEAFADFSGKEDSLIPKVTKYANLFVLRSLTKMFAIPGLRLGYLLTSNVEILDQIEQVTVPWHINTFADLAGQQALKEQSFIEESQHYIEKERSFLIGELARFSDNIIVYPSQTNFLFFRYLGEDCLQEKLIYKGILIRNCTSFKGLSQNYYRIAVKKRNQNQALVNALEEVLCGK</sequence>
<keyword evidence="6" id="KW-0663">Pyridoxal phosphate</keyword>
<comment type="function">
    <text evidence="2">Decarboxylates L-threonine-O-3-phosphate to yield (R)-1-amino-2-propanol O-2-phosphate, the precursor for the linkage between the nucleotide loop and the corrin ring in cobalamin.</text>
</comment>
<dbReference type="EMBL" id="BJCC01000028">
    <property type="protein sequence ID" value="GCF95195.1"/>
    <property type="molecule type" value="Genomic_DNA"/>
</dbReference>
<dbReference type="UniPathway" id="UPA00148"/>
<evidence type="ECO:0000313" key="11">
    <source>
        <dbReference type="EMBL" id="GCF95195.1"/>
    </source>
</evidence>
<dbReference type="Proteomes" id="UP000290567">
    <property type="component" value="Unassembled WGS sequence"/>
</dbReference>
<dbReference type="GO" id="GO:0048472">
    <property type="term" value="F:threonine-phosphate decarboxylase activity"/>
    <property type="evidence" value="ECO:0007669"/>
    <property type="project" value="UniProtKB-EC"/>
</dbReference>
<dbReference type="RefSeq" id="WP_146623592.1">
    <property type="nucleotide sequence ID" value="NZ_BJCC01000028.1"/>
</dbReference>
<dbReference type="GO" id="GO:0009236">
    <property type="term" value="P:cobalamin biosynthetic process"/>
    <property type="evidence" value="ECO:0007669"/>
    <property type="project" value="UniProtKB-UniPathway"/>
</dbReference>
<name>A0A4P5PAQ6_9ENTE</name>
<reference evidence="12" key="1">
    <citation type="submission" date="2019-02" db="EMBL/GenBank/DDBJ databases">
        <title>Draft genome sequence of Enterococcus sp. Gos25-1.</title>
        <authorList>
            <person name="Tanaka N."/>
            <person name="Shiwa Y."/>
            <person name="Fujita N."/>
        </authorList>
    </citation>
    <scope>NUCLEOTIDE SEQUENCE [LARGE SCALE GENOMIC DNA]</scope>
    <source>
        <strain evidence="12">Gos25-1</strain>
    </source>
</reference>
<accession>A0A4P5PAQ6</accession>
<evidence type="ECO:0000256" key="5">
    <source>
        <dbReference type="ARBA" id="ARBA00022573"/>
    </source>
</evidence>
<dbReference type="SUPFAM" id="SSF53383">
    <property type="entry name" value="PLP-dependent transferases"/>
    <property type="match status" value="1"/>
</dbReference>
<evidence type="ECO:0000256" key="9">
    <source>
        <dbReference type="ARBA" id="ARBA00048531"/>
    </source>
</evidence>
<dbReference type="Gene3D" id="3.40.640.10">
    <property type="entry name" value="Type I PLP-dependent aspartate aminotransferase-like (Major domain)"/>
    <property type="match status" value="1"/>
</dbReference>
<comment type="caution">
    <text evidence="11">The sequence shown here is derived from an EMBL/GenBank/DDBJ whole genome shotgun (WGS) entry which is preliminary data.</text>
</comment>
<dbReference type="AlphaFoldDB" id="A0A4P5PAQ6"/>
<protein>
    <recommendedName>
        <fullName evidence="4">threonine-phosphate decarboxylase</fullName>
        <ecNumber evidence="4">4.1.1.81</ecNumber>
    </recommendedName>
    <alternativeName>
        <fullName evidence="8">L-threonine-O-3-phosphate decarboxylase</fullName>
    </alternativeName>
</protein>
<dbReference type="InterPro" id="IPR004838">
    <property type="entry name" value="NHTrfase_class1_PyrdxlP-BS"/>
</dbReference>
<dbReference type="InterPro" id="IPR005860">
    <property type="entry name" value="CobD"/>
</dbReference>
<dbReference type="CDD" id="cd00609">
    <property type="entry name" value="AAT_like"/>
    <property type="match status" value="1"/>
</dbReference>
<dbReference type="InterPro" id="IPR015421">
    <property type="entry name" value="PyrdxlP-dep_Trfase_major"/>
</dbReference>
<evidence type="ECO:0000256" key="3">
    <source>
        <dbReference type="ARBA" id="ARBA00004953"/>
    </source>
</evidence>
<dbReference type="Pfam" id="PF00155">
    <property type="entry name" value="Aminotran_1_2"/>
    <property type="match status" value="1"/>
</dbReference>
<evidence type="ECO:0000256" key="4">
    <source>
        <dbReference type="ARBA" id="ARBA00012285"/>
    </source>
</evidence>
<keyword evidence="12" id="KW-1185">Reference proteome</keyword>
<evidence type="ECO:0000313" key="12">
    <source>
        <dbReference type="Proteomes" id="UP000290567"/>
    </source>
</evidence>
<evidence type="ECO:0000256" key="1">
    <source>
        <dbReference type="ARBA" id="ARBA00001933"/>
    </source>
</evidence>
<feature type="domain" description="Aminotransferase class I/classII large" evidence="10">
    <location>
        <begin position="22"/>
        <end position="351"/>
    </location>
</feature>
<dbReference type="PANTHER" id="PTHR42885:SF1">
    <property type="entry name" value="THREONINE-PHOSPHATE DECARBOXYLASE"/>
    <property type="match status" value="1"/>
</dbReference>
<comment type="catalytic activity">
    <reaction evidence="9">
        <text>O-phospho-L-threonine + H(+) = (R)-1-aminopropan-2-yl phosphate + CO2</text>
        <dbReference type="Rhea" id="RHEA:11492"/>
        <dbReference type="ChEBI" id="CHEBI:15378"/>
        <dbReference type="ChEBI" id="CHEBI:16526"/>
        <dbReference type="ChEBI" id="CHEBI:58563"/>
        <dbReference type="ChEBI" id="CHEBI:58675"/>
        <dbReference type="EC" id="4.1.1.81"/>
    </reaction>
</comment>
<proteinExistence type="predicted"/>
<dbReference type="InterPro" id="IPR015422">
    <property type="entry name" value="PyrdxlP-dep_Trfase_small"/>
</dbReference>
<dbReference type="InterPro" id="IPR004839">
    <property type="entry name" value="Aminotransferase_I/II_large"/>
</dbReference>
<dbReference type="Gene3D" id="3.90.1150.10">
    <property type="entry name" value="Aspartate Aminotransferase, domain 1"/>
    <property type="match status" value="1"/>
</dbReference>
<comment type="pathway">
    <text evidence="3">Cofactor biosynthesis; adenosylcobalamin biosynthesis.</text>
</comment>
<keyword evidence="7" id="KW-0456">Lyase</keyword>
<comment type="cofactor">
    <cofactor evidence="1">
        <name>pyridoxal 5'-phosphate</name>
        <dbReference type="ChEBI" id="CHEBI:597326"/>
    </cofactor>
</comment>